<evidence type="ECO:0000313" key="9">
    <source>
        <dbReference type="EMBL" id="ANF51969.1"/>
    </source>
</evidence>
<dbReference type="EMBL" id="CP015199">
    <property type="protein sequence ID" value="ANF51969.1"/>
    <property type="molecule type" value="Genomic_DNA"/>
</dbReference>
<organism evidence="9 10">
    <name type="scientific">Chryseobacterium glaciei</name>
    <dbReference type="NCBI Taxonomy" id="1685010"/>
    <lineage>
        <taxon>Bacteria</taxon>
        <taxon>Pseudomonadati</taxon>
        <taxon>Bacteroidota</taxon>
        <taxon>Flavobacteriia</taxon>
        <taxon>Flavobacteriales</taxon>
        <taxon>Weeksellaceae</taxon>
        <taxon>Chryseobacterium group</taxon>
        <taxon>Chryseobacterium</taxon>
    </lineage>
</organism>
<evidence type="ECO:0000256" key="5">
    <source>
        <dbReference type="ARBA" id="ARBA00023295"/>
    </source>
</evidence>
<evidence type="ECO:0000256" key="4">
    <source>
        <dbReference type="ARBA" id="ARBA00023027"/>
    </source>
</evidence>
<keyword evidence="10" id="KW-1185">Reference proteome</keyword>
<reference evidence="9 10" key="1">
    <citation type="submission" date="2016-04" db="EMBL/GenBank/DDBJ databases">
        <title>Complete Genome Sequence of Chryseobacterium sp. IHBB 10212.</title>
        <authorList>
            <person name="Pal M."/>
            <person name="Swarnkar M.K."/>
            <person name="Kaushal K."/>
            <person name="Chhibber S."/>
            <person name="Singh A.K."/>
            <person name="Gulati A."/>
        </authorList>
    </citation>
    <scope>NUCLEOTIDE SEQUENCE [LARGE SCALE GENOMIC DNA]</scope>
    <source>
        <strain evidence="9 10">IHBB 10212</strain>
    </source>
</reference>
<dbReference type="OrthoDB" id="9771072at2"/>
<feature type="domain" description="Glycosyl hydrolase 109 C-terminal" evidence="8">
    <location>
        <begin position="176"/>
        <end position="366"/>
    </location>
</feature>
<dbReference type="InterPro" id="IPR000683">
    <property type="entry name" value="Gfo/Idh/MocA-like_OxRdtase_N"/>
</dbReference>
<dbReference type="PANTHER" id="PTHR43818">
    <property type="entry name" value="BCDNA.GH03377"/>
    <property type="match status" value="1"/>
</dbReference>
<evidence type="ECO:0000256" key="2">
    <source>
        <dbReference type="ARBA" id="ARBA00009329"/>
    </source>
</evidence>
<dbReference type="Proteomes" id="UP000077824">
    <property type="component" value="Chromosome"/>
</dbReference>
<dbReference type="Gene3D" id="3.40.50.720">
    <property type="entry name" value="NAD(P)-binding Rossmann-like Domain"/>
    <property type="match status" value="1"/>
</dbReference>
<evidence type="ECO:0000259" key="7">
    <source>
        <dbReference type="Pfam" id="PF01408"/>
    </source>
</evidence>
<accession>A0A172XY76</accession>
<feature type="domain" description="Gfo/Idh/MocA-like oxidoreductase N-terminal" evidence="7">
    <location>
        <begin position="39"/>
        <end position="164"/>
    </location>
</feature>
<evidence type="ECO:0000256" key="3">
    <source>
        <dbReference type="ARBA" id="ARBA00022801"/>
    </source>
</evidence>
<dbReference type="PANTHER" id="PTHR43818:SF1">
    <property type="entry name" value="GLYCOSYL HYDROLASE FAMILY 109 PROTEIN"/>
    <property type="match status" value="1"/>
</dbReference>
<evidence type="ECO:0000256" key="1">
    <source>
        <dbReference type="ARBA" id="ARBA00001911"/>
    </source>
</evidence>
<feature type="signal peptide" evidence="6">
    <location>
        <begin position="1"/>
        <end position="28"/>
    </location>
</feature>
<dbReference type="GO" id="GO:0000166">
    <property type="term" value="F:nucleotide binding"/>
    <property type="evidence" value="ECO:0007669"/>
    <property type="project" value="InterPro"/>
</dbReference>
<evidence type="ECO:0000256" key="6">
    <source>
        <dbReference type="SAM" id="SignalP"/>
    </source>
</evidence>
<comment type="similarity">
    <text evidence="2">Belongs to the Gfo/Idh/MocA family. Glycosyl hydrolase 109 subfamily.</text>
</comment>
<dbReference type="RefSeq" id="WP_066756878.1">
    <property type="nucleotide sequence ID" value="NZ_CP015199.1"/>
</dbReference>
<dbReference type="InterPro" id="IPR036291">
    <property type="entry name" value="NAD(P)-bd_dom_sf"/>
</dbReference>
<evidence type="ECO:0000313" key="10">
    <source>
        <dbReference type="Proteomes" id="UP000077824"/>
    </source>
</evidence>
<dbReference type="GO" id="GO:0016798">
    <property type="term" value="F:hydrolase activity, acting on glycosyl bonds"/>
    <property type="evidence" value="ECO:0007669"/>
    <property type="project" value="UniProtKB-KW"/>
</dbReference>
<keyword evidence="3 9" id="KW-0378">Hydrolase</keyword>
<protein>
    <submittedName>
        <fullName evidence="9">Glycosyl hydrolase</fullName>
    </submittedName>
</protein>
<dbReference type="STRING" id="1685010.A0O34_16265"/>
<dbReference type="Gene3D" id="3.30.360.10">
    <property type="entry name" value="Dihydrodipicolinate Reductase, domain 2"/>
    <property type="match status" value="1"/>
</dbReference>
<sequence>MNNSRRNFIKTTALATFGALVLPNSLFAYSESFKSNKKIRVGFIGVGLRGREHVKLLAKRNDVEVIAFADPSKIMLSECQKILKDNGKPVAKEFSNGEYDYRNLLKLNNIDAVVIATPWEWHLTQGVEAMRAKKIVGMEVAGAIKLEDCWEFVKAYEETKVPIFMMENVCYRRDIMAVLNMVRKGMFGELVHGRGGYEHDLRGVLFNDGVTPYNSGVEFGAKGFSEAKWRTEHYVKRNGELYPTHGLGPVSMMMNVNRGNRLTRLSSFSSKSVGLHKYIVEHAKGGENHPNAKVKFHQGDIVTTQIACENGETILLTHDTSLQRPYDLGFRVQGTEGLWQDFGSGGPSEGHIYFEKIMNHTHKWDNPEKWLSENDHPMWKKYENMATGAGHGGMDFFVMNTFIECIKRNIEFPMDVYDLATWYSITPLSEKSIAKGGQAIDIPDFTKGQWKNRKPVFGMTDDF</sequence>
<comment type="cofactor">
    <cofactor evidence="1">
        <name>NAD(+)</name>
        <dbReference type="ChEBI" id="CHEBI:57540"/>
    </cofactor>
</comment>
<feature type="chain" id="PRO_5008004023" evidence="6">
    <location>
        <begin position="29"/>
        <end position="463"/>
    </location>
</feature>
<dbReference type="Pfam" id="PF01408">
    <property type="entry name" value="GFO_IDH_MocA"/>
    <property type="match status" value="1"/>
</dbReference>
<dbReference type="KEGG" id="chh:A0O34_16265"/>
<dbReference type="Pfam" id="PF21252">
    <property type="entry name" value="Glyco_hydro_109_C"/>
    <property type="match status" value="1"/>
</dbReference>
<dbReference type="SUPFAM" id="SSF51735">
    <property type="entry name" value="NAD(P)-binding Rossmann-fold domains"/>
    <property type="match status" value="1"/>
</dbReference>
<dbReference type="PROSITE" id="PS51318">
    <property type="entry name" value="TAT"/>
    <property type="match status" value="1"/>
</dbReference>
<keyword evidence="6" id="KW-0732">Signal</keyword>
<dbReference type="InterPro" id="IPR050463">
    <property type="entry name" value="Gfo/Idh/MocA_oxidrdct_glycsds"/>
</dbReference>
<dbReference type="AlphaFoldDB" id="A0A172XY76"/>
<dbReference type="InterPro" id="IPR049303">
    <property type="entry name" value="Glyco_hydro_109_C"/>
</dbReference>
<evidence type="ECO:0000259" key="8">
    <source>
        <dbReference type="Pfam" id="PF21252"/>
    </source>
</evidence>
<keyword evidence="5" id="KW-0326">Glycosidase</keyword>
<keyword evidence="4" id="KW-0520">NAD</keyword>
<gene>
    <name evidence="9" type="ORF">A0O34_16265</name>
</gene>
<proteinExistence type="inferred from homology"/>
<dbReference type="InterPro" id="IPR006311">
    <property type="entry name" value="TAT_signal"/>
</dbReference>
<name>A0A172XY76_9FLAO</name>